<sequence>MLWARLQFEDRGFSYCPHGVIFVLEKASLEVAKVGKNYQIFNSEEHANFLRRNNKNPANYRPDIIYEALLSILDSPLNKAGCLRAVYVKTDKGVLFEVKPYVRIPRTCKRFAGIM</sequence>
<dbReference type="Proteomes" id="UP001162972">
    <property type="component" value="Chromosome 16"/>
</dbReference>
<organism evidence="9 10">
    <name type="scientific">Salix udensis</name>
    <dbReference type="NCBI Taxonomy" id="889485"/>
    <lineage>
        <taxon>Eukaryota</taxon>
        <taxon>Viridiplantae</taxon>
        <taxon>Streptophyta</taxon>
        <taxon>Embryophyta</taxon>
        <taxon>Tracheophyta</taxon>
        <taxon>Spermatophyta</taxon>
        <taxon>Magnoliopsida</taxon>
        <taxon>eudicotyledons</taxon>
        <taxon>Gunneridae</taxon>
        <taxon>Pentapetalae</taxon>
        <taxon>rosids</taxon>
        <taxon>fabids</taxon>
        <taxon>Malpighiales</taxon>
        <taxon>Salicaceae</taxon>
        <taxon>Saliceae</taxon>
        <taxon>Salix</taxon>
    </lineage>
</organism>
<dbReference type="GO" id="GO:0070037">
    <property type="term" value="F:rRNA (pseudouridine) methyltransferase activity"/>
    <property type="evidence" value="ECO:0007669"/>
    <property type="project" value="InterPro"/>
</dbReference>
<evidence type="ECO:0000256" key="1">
    <source>
        <dbReference type="ARBA" id="ARBA00008115"/>
    </source>
</evidence>
<keyword evidence="5" id="KW-0808">Transferase</keyword>
<protein>
    <submittedName>
        <fullName evidence="9">Uncharacterized protein</fullName>
    </submittedName>
</protein>
<keyword evidence="10" id="KW-1185">Reference proteome</keyword>
<dbReference type="GO" id="GO:0032040">
    <property type="term" value="C:small-subunit processome"/>
    <property type="evidence" value="ECO:0007669"/>
    <property type="project" value="TreeGrafter"/>
</dbReference>
<keyword evidence="8" id="KW-0694">RNA-binding</keyword>
<comment type="caution">
    <text evidence="9">The sequence shown here is derived from an EMBL/GenBank/DDBJ whole genome shotgun (WGS) entry which is preliminary data.</text>
</comment>
<evidence type="ECO:0000313" key="10">
    <source>
        <dbReference type="Proteomes" id="UP001162972"/>
    </source>
</evidence>
<dbReference type="PANTHER" id="PTHR12636">
    <property type="entry name" value="NEP1/MRA1"/>
    <property type="match status" value="1"/>
</dbReference>
<evidence type="ECO:0000256" key="7">
    <source>
        <dbReference type="ARBA" id="ARBA00022730"/>
    </source>
</evidence>
<proteinExistence type="inferred from homology"/>
<dbReference type="Pfam" id="PF03587">
    <property type="entry name" value="EMG1"/>
    <property type="match status" value="1"/>
</dbReference>
<dbReference type="GO" id="GO:0070475">
    <property type="term" value="P:rRNA base methylation"/>
    <property type="evidence" value="ECO:0007669"/>
    <property type="project" value="InterPro"/>
</dbReference>
<dbReference type="GO" id="GO:0019843">
    <property type="term" value="F:rRNA binding"/>
    <property type="evidence" value="ECO:0007669"/>
    <property type="project" value="UniProtKB-KW"/>
</dbReference>
<comment type="similarity">
    <text evidence="1">Belongs to the class IV-like SAM-binding methyltransferase superfamily. RNA methyltransferase NEP1 family.</text>
</comment>
<dbReference type="SUPFAM" id="SSF75217">
    <property type="entry name" value="alpha/beta knot"/>
    <property type="match status" value="1"/>
</dbReference>
<dbReference type="Gene3D" id="3.40.1280.10">
    <property type="match status" value="1"/>
</dbReference>
<dbReference type="EMBL" id="JAPFFJ010000006">
    <property type="protein sequence ID" value="KAJ6425970.1"/>
    <property type="molecule type" value="Genomic_DNA"/>
</dbReference>
<keyword evidence="2" id="KW-0690">Ribosome biogenesis</keyword>
<keyword evidence="6" id="KW-0949">S-adenosyl-L-methionine</keyword>
<evidence type="ECO:0000256" key="3">
    <source>
        <dbReference type="ARBA" id="ARBA00022552"/>
    </source>
</evidence>
<dbReference type="PANTHER" id="PTHR12636:SF5">
    <property type="entry name" value="RIBOSOMAL RNA SMALL SUBUNIT METHYLTRANSFERASE NEP1"/>
    <property type="match status" value="1"/>
</dbReference>
<dbReference type="AlphaFoldDB" id="A0AAD6KN96"/>
<dbReference type="InterPro" id="IPR029028">
    <property type="entry name" value="Alpha/beta_knot_MTases"/>
</dbReference>
<evidence type="ECO:0000256" key="8">
    <source>
        <dbReference type="ARBA" id="ARBA00022884"/>
    </source>
</evidence>
<dbReference type="InterPro" id="IPR005304">
    <property type="entry name" value="Rbsml_bgen_MeTrfase_EMG1/NEP1"/>
</dbReference>
<evidence type="ECO:0000256" key="6">
    <source>
        <dbReference type="ARBA" id="ARBA00022691"/>
    </source>
</evidence>
<evidence type="ECO:0000256" key="5">
    <source>
        <dbReference type="ARBA" id="ARBA00022679"/>
    </source>
</evidence>
<evidence type="ECO:0000313" key="9">
    <source>
        <dbReference type="EMBL" id="KAJ6425970.1"/>
    </source>
</evidence>
<keyword evidence="7" id="KW-0699">rRNA-binding</keyword>
<keyword evidence="3" id="KW-0698">rRNA processing</keyword>
<accession>A0AAD6KN96</accession>
<dbReference type="InterPro" id="IPR029026">
    <property type="entry name" value="tRNA_m1G_MTases_N"/>
</dbReference>
<name>A0AAD6KN96_9ROSI</name>
<reference evidence="9 10" key="1">
    <citation type="journal article" date="2023" name="Int. J. Mol. Sci.">
        <title>De Novo Assembly and Annotation of 11 Diverse Shrub Willow (Salix) Genomes Reveals Novel Gene Organization in Sex-Linked Regions.</title>
        <authorList>
            <person name="Hyden B."/>
            <person name="Feng K."/>
            <person name="Yates T.B."/>
            <person name="Jawdy S."/>
            <person name="Cereghino C."/>
            <person name="Smart L.B."/>
            <person name="Muchero W."/>
        </authorList>
    </citation>
    <scope>NUCLEOTIDE SEQUENCE [LARGE SCALE GENOMIC DNA]</scope>
    <source>
        <tissue evidence="9">Shoot tip</tissue>
    </source>
</reference>
<keyword evidence="4" id="KW-0489">Methyltransferase</keyword>
<evidence type="ECO:0000256" key="4">
    <source>
        <dbReference type="ARBA" id="ARBA00022603"/>
    </source>
</evidence>
<gene>
    <name evidence="9" type="ORF">OIU84_026533</name>
</gene>
<evidence type="ECO:0000256" key="2">
    <source>
        <dbReference type="ARBA" id="ARBA00022517"/>
    </source>
</evidence>